<comment type="caution">
    <text evidence="1">The sequence shown here is derived from an EMBL/GenBank/DDBJ whole genome shotgun (WGS) entry which is preliminary data.</text>
</comment>
<accession>A0AAD9HQM9</accession>
<name>A0AAD9HQM9_9PEZI</name>
<sequence length="173" mass="18825">MVLVEGDEVKSGVRHGALLGVRPWLRVMCSVGFSNSRFCVARAAPVLKNNQTSNNQCGDLRWVSQTGIPATLSRRNGVSTGCLQTVGYQGPVQRAAEVSVVQSTDGRREAMACTRYGDGVRIKYQHSRDMINCLVRGGSLRVVGTQRILDTSESGRGLELAYRPGEEHRSECG</sequence>
<proteinExistence type="predicted"/>
<reference evidence="1" key="1">
    <citation type="submission" date="2021-06" db="EMBL/GenBank/DDBJ databases">
        <title>Comparative genomics, transcriptomics and evolutionary studies reveal genomic signatures of adaptation to plant cell wall in hemibiotrophic fungi.</title>
        <authorList>
            <consortium name="DOE Joint Genome Institute"/>
            <person name="Baroncelli R."/>
            <person name="Diaz J.F."/>
            <person name="Benocci T."/>
            <person name="Peng M."/>
            <person name="Battaglia E."/>
            <person name="Haridas S."/>
            <person name="Andreopoulos W."/>
            <person name="Labutti K."/>
            <person name="Pangilinan J."/>
            <person name="Floch G.L."/>
            <person name="Makela M.R."/>
            <person name="Henrissat B."/>
            <person name="Grigoriev I.V."/>
            <person name="Crouch J.A."/>
            <person name="De Vries R.P."/>
            <person name="Sukno S.A."/>
            <person name="Thon M.R."/>
        </authorList>
    </citation>
    <scope>NUCLEOTIDE SEQUENCE</scope>
    <source>
        <strain evidence="1">MAFF235873</strain>
    </source>
</reference>
<evidence type="ECO:0000313" key="1">
    <source>
        <dbReference type="EMBL" id="KAK2032149.1"/>
    </source>
</evidence>
<keyword evidence="2" id="KW-1185">Reference proteome</keyword>
<evidence type="ECO:0000313" key="2">
    <source>
        <dbReference type="Proteomes" id="UP001232148"/>
    </source>
</evidence>
<organism evidence="1 2">
    <name type="scientific">Colletotrichum zoysiae</name>
    <dbReference type="NCBI Taxonomy" id="1216348"/>
    <lineage>
        <taxon>Eukaryota</taxon>
        <taxon>Fungi</taxon>
        <taxon>Dikarya</taxon>
        <taxon>Ascomycota</taxon>
        <taxon>Pezizomycotina</taxon>
        <taxon>Sordariomycetes</taxon>
        <taxon>Hypocreomycetidae</taxon>
        <taxon>Glomerellales</taxon>
        <taxon>Glomerellaceae</taxon>
        <taxon>Colletotrichum</taxon>
        <taxon>Colletotrichum graminicola species complex</taxon>
    </lineage>
</organism>
<dbReference type="Proteomes" id="UP001232148">
    <property type="component" value="Unassembled WGS sequence"/>
</dbReference>
<protein>
    <submittedName>
        <fullName evidence="1">Uncharacterized protein</fullName>
    </submittedName>
</protein>
<dbReference type="AlphaFoldDB" id="A0AAD9HQM9"/>
<gene>
    <name evidence="1" type="ORF">LX32DRAFT_217802</name>
</gene>
<dbReference type="EMBL" id="MU842833">
    <property type="protein sequence ID" value="KAK2032149.1"/>
    <property type="molecule type" value="Genomic_DNA"/>
</dbReference>